<organism evidence="1 2">
    <name type="scientific">Histidinibacterium aquaticum</name>
    <dbReference type="NCBI Taxonomy" id="2613962"/>
    <lineage>
        <taxon>Bacteria</taxon>
        <taxon>Pseudomonadati</taxon>
        <taxon>Pseudomonadota</taxon>
        <taxon>Alphaproteobacteria</taxon>
        <taxon>Rhodobacterales</taxon>
        <taxon>Paracoccaceae</taxon>
        <taxon>Histidinibacterium</taxon>
    </lineage>
</organism>
<accession>A0A5J5GNK8</accession>
<evidence type="ECO:0000313" key="2">
    <source>
        <dbReference type="Proteomes" id="UP000326554"/>
    </source>
</evidence>
<keyword evidence="2" id="KW-1185">Reference proteome</keyword>
<dbReference type="AlphaFoldDB" id="A0A5J5GNK8"/>
<sequence>MIRTDPATFWPALLDRLATEFRQLDRTALARWRGDRARLVTYLAETHDLTRTEAAECLDWWWDRQERALRRARRAI</sequence>
<dbReference type="RefSeq" id="WP_150444691.1">
    <property type="nucleotide sequence ID" value="NZ_VYQE01000002.1"/>
</dbReference>
<gene>
    <name evidence="1" type="ORF">F3S47_07845</name>
</gene>
<comment type="caution">
    <text evidence="1">The sequence shown here is derived from an EMBL/GenBank/DDBJ whole genome shotgun (WGS) entry which is preliminary data.</text>
</comment>
<dbReference type="Proteomes" id="UP000326554">
    <property type="component" value="Unassembled WGS sequence"/>
</dbReference>
<proteinExistence type="predicted"/>
<dbReference type="EMBL" id="VYQE01000002">
    <property type="protein sequence ID" value="KAA9009158.1"/>
    <property type="molecule type" value="Genomic_DNA"/>
</dbReference>
<protein>
    <submittedName>
        <fullName evidence="1">Uncharacterized protein</fullName>
    </submittedName>
</protein>
<reference evidence="1 2" key="1">
    <citation type="submission" date="2019-09" db="EMBL/GenBank/DDBJ databases">
        <authorList>
            <person name="Park J.-S."/>
            <person name="Choi H.-J."/>
        </authorList>
    </citation>
    <scope>NUCLEOTIDE SEQUENCE [LARGE SCALE GENOMIC DNA]</scope>
    <source>
        <strain evidence="1 2">176SS1-4</strain>
    </source>
</reference>
<evidence type="ECO:0000313" key="1">
    <source>
        <dbReference type="EMBL" id="KAA9009158.1"/>
    </source>
</evidence>
<name>A0A5J5GNK8_9RHOB</name>